<dbReference type="InterPro" id="IPR047525">
    <property type="entry name" value="TfoX-like"/>
</dbReference>
<dbReference type="Proteomes" id="UP000192391">
    <property type="component" value="Chromosome"/>
</dbReference>
<feature type="domain" description="TfoX C-terminal" evidence="1">
    <location>
        <begin position="9"/>
        <end position="84"/>
    </location>
</feature>
<name>A0AAC9W0X0_EUBLI</name>
<dbReference type="PANTHER" id="PTHR36121">
    <property type="entry name" value="PROTEIN SXY"/>
    <property type="match status" value="1"/>
</dbReference>
<dbReference type="AlphaFoldDB" id="A0AAC9W0X0"/>
<gene>
    <name evidence="2" type="ORF">B2M23_01325</name>
</gene>
<protein>
    <recommendedName>
        <fullName evidence="1">TfoX C-terminal domain-containing protein</fullName>
    </recommendedName>
</protein>
<dbReference type="KEGG" id="elim:B2M23_01325"/>
<evidence type="ECO:0000313" key="2">
    <source>
        <dbReference type="EMBL" id="ARD64270.1"/>
    </source>
</evidence>
<dbReference type="Pfam" id="PF04994">
    <property type="entry name" value="TfoX_C"/>
    <property type="match status" value="1"/>
</dbReference>
<sequence length="90" mass="10242">MKGCDFVAELTSMRNIGKEIEKKLMAVGICSAEELSQLGSKEAFLRLKTRFSNVCLVHLYTLQGAIDRIEYNQLPDEVKRDLKSFSDELK</sequence>
<dbReference type="InterPro" id="IPR007077">
    <property type="entry name" value="TfoX_C"/>
</dbReference>
<evidence type="ECO:0000313" key="3">
    <source>
        <dbReference type="Proteomes" id="UP000192391"/>
    </source>
</evidence>
<dbReference type="RefSeq" id="WP_052237072.1">
    <property type="nucleotide sequence ID" value="NZ_CP019962.1"/>
</dbReference>
<dbReference type="EMBL" id="CP019962">
    <property type="protein sequence ID" value="ARD64270.1"/>
    <property type="molecule type" value="Genomic_DNA"/>
</dbReference>
<accession>A0AAC9W0X0</accession>
<dbReference type="PANTHER" id="PTHR36121:SF1">
    <property type="entry name" value="PROTEIN SXY"/>
    <property type="match status" value="1"/>
</dbReference>
<proteinExistence type="predicted"/>
<reference evidence="3" key="1">
    <citation type="journal article" date="2017" name="Sci. Rep.">
        <title>Determination of the Genome and Primary Transcriptome of Syngas Fermenting Eubacterium limosum ATCC 8486.</title>
        <authorList>
            <person name="Song Y."/>
            <person name="Shin J."/>
            <person name="Jeong Y."/>
            <person name="Jin S."/>
            <person name="Lee J.K."/>
            <person name="Kim D.R."/>
            <person name="Kim S.C."/>
            <person name="Cho S."/>
            <person name="Cho B.K."/>
        </authorList>
    </citation>
    <scope>NUCLEOTIDE SEQUENCE [LARGE SCALE GENOMIC DNA]</scope>
    <source>
        <strain evidence="3">ATCC 8486</strain>
    </source>
</reference>
<organism evidence="2 3">
    <name type="scientific">Eubacterium limosum</name>
    <dbReference type="NCBI Taxonomy" id="1736"/>
    <lineage>
        <taxon>Bacteria</taxon>
        <taxon>Bacillati</taxon>
        <taxon>Bacillota</taxon>
        <taxon>Clostridia</taxon>
        <taxon>Eubacteriales</taxon>
        <taxon>Eubacteriaceae</taxon>
        <taxon>Eubacterium</taxon>
    </lineage>
</organism>
<dbReference type="Gene3D" id="1.10.150.20">
    <property type="entry name" value="5' to 3' exonuclease, C-terminal subdomain"/>
    <property type="match status" value="1"/>
</dbReference>
<evidence type="ECO:0000259" key="1">
    <source>
        <dbReference type="Pfam" id="PF04994"/>
    </source>
</evidence>